<dbReference type="PANTHER" id="PTHR36439:SF1">
    <property type="entry name" value="DUF1697 DOMAIN-CONTAINING PROTEIN"/>
    <property type="match status" value="1"/>
</dbReference>
<reference evidence="1" key="1">
    <citation type="submission" date="2022-11" db="EMBL/GenBank/DDBJ databases">
        <title>Refractory cell wall polysaccharides provide important carbon source for microbial heterotrophs in the hadal ocean.</title>
        <authorList>
            <person name="Zhu X."/>
        </authorList>
    </citation>
    <scope>NUCLEOTIDE SEQUENCE</scope>
    <source>
        <strain evidence="1">MTRN7</strain>
    </source>
</reference>
<dbReference type="PIRSF" id="PIRSF008502">
    <property type="entry name" value="UCP008502"/>
    <property type="match status" value="1"/>
</dbReference>
<dbReference type="Proteomes" id="UP001149142">
    <property type="component" value="Unassembled WGS sequence"/>
</dbReference>
<evidence type="ECO:0000313" key="2">
    <source>
        <dbReference type="Proteomes" id="UP001149142"/>
    </source>
</evidence>
<sequence>MTTYIAFLRGINVGGHHKILMKQLTNVLENNHFKNVKTYIQSGNVVFTYNNSSCSDLEIVLSKLILQAFGHTITVLVRTVQDLKTIIEDFPLSKEVIEQSYFLMLKNKPLEQDLEKLNSISYPNEVFKYCNTTVYLYCSNGYGKTKLTSNFFEKQLKVAITARNYKTINKVLQLAEAI</sequence>
<proteinExistence type="predicted"/>
<comment type="caution">
    <text evidence="1">The sequence shown here is derived from an EMBL/GenBank/DDBJ whole genome shotgun (WGS) entry which is preliminary data.</text>
</comment>
<dbReference type="Gene3D" id="3.30.70.1260">
    <property type="entry name" value="bacterial protein sp0830 like"/>
    <property type="match status" value="1"/>
</dbReference>
<evidence type="ECO:0000313" key="1">
    <source>
        <dbReference type="EMBL" id="MDA0177540.1"/>
    </source>
</evidence>
<organism evidence="1 2">
    <name type="scientific">Mesoflavibacter profundi</name>
    <dbReference type="NCBI Taxonomy" id="2708110"/>
    <lineage>
        <taxon>Bacteria</taxon>
        <taxon>Pseudomonadati</taxon>
        <taxon>Bacteroidota</taxon>
        <taxon>Flavobacteriia</taxon>
        <taxon>Flavobacteriales</taxon>
        <taxon>Flavobacteriaceae</taxon>
        <taxon>Mesoflavibacter</taxon>
    </lineage>
</organism>
<dbReference type="Pfam" id="PF08002">
    <property type="entry name" value="DUF1697"/>
    <property type="match status" value="1"/>
</dbReference>
<dbReference type="SUPFAM" id="SSF160379">
    <property type="entry name" value="SP0830-like"/>
    <property type="match status" value="1"/>
</dbReference>
<keyword evidence="2" id="KW-1185">Reference proteome</keyword>
<dbReference type="EMBL" id="JAPFGC010000002">
    <property type="protein sequence ID" value="MDA0177540.1"/>
    <property type="molecule type" value="Genomic_DNA"/>
</dbReference>
<name>A0ABT4S0E0_9FLAO</name>
<gene>
    <name evidence="1" type="ORF">OOZ35_08565</name>
</gene>
<accession>A0ABT4S0E0</accession>
<protein>
    <submittedName>
        <fullName evidence="1">DUF1697 domain-containing protein</fullName>
    </submittedName>
</protein>
<dbReference type="Gene3D" id="3.30.70.1280">
    <property type="entry name" value="SP0830-like domains"/>
    <property type="match status" value="1"/>
</dbReference>
<dbReference type="PANTHER" id="PTHR36439">
    <property type="entry name" value="BLL4334 PROTEIN"/>
    <property type="match status" value="1"/>
</dbReference>
<dbReference type="RefSeq" id="WP_270005486.1">
    <property type="nucleotide sequence ID" value="NZ_JAPFGC010000002.1"/>
</dbReference>
<dbReference type="InterPro" id="IPR012545">
    <property type="entry name" value="DUF1697"/>
</dbReference>